<sequence>MIKHLNHRDYSTAEKILGIQIPAYLIEAEIIGFRDIPQLKETPKDIAASTETFIGCMLENDIRGVLSYERGEEALNICRLVVHPGFFRLGMASTLLDYLLKKNLNKRVTVSTGSKNFPAIALYQSFGFEKTKEIEVAPGVRITLLQNGRTD</sequence>
<evidence type="ECO:0000313" key="2">
    <source>
        <dbReference type="EMBL" id="MRX53964.1"/>
    </source>
</evidence>
<feature type="domain" description="N-acetyltransferase" evidence="1">
    <location>
        <begin position="1"/>
        <end position="149"/>
    </location>
</feature>
<keyword evidence="2" id="KW-0808">Transferase</keyword>
<dbReference type="GO" id="GO:0016747">
    <property type="term" value="F:acyltransferase activity, transferring groups other than amino-acyl groups"/>
    <property type="evidence" value="ECO:0007669"/>
    <property type="project" value="InterPro"/>
</dbReference>
<dbReference type="Pfam" id="PF13673">
    <property type="entry name" value="Acetyltransf_10"/>
    <property type="match status" value="1"/>
</dbReference>
<name>A0A6I2M9C0_9BACI</name>
<protein>
    <submittedName>
        <fullName evidence="2">GNAT family N-acetyltransferase</fullName>
    </submittedName>
</protein>
<keyword evidence="3" id="KW-1185">Reference proteome</keyword>
<dbReference type="EMBL" id="WKKF01000001">
    <property type="protein sequence ID" value="MRX53964.1"/>
    <property type="molecule type" value="Genomic_DNA"/>
</dbReference>
<reference evidence="2 3" key="1">
    <citation type="submission" date="2019-11" db="EMBL/GenBank/DDBJ databases">
        <title>Bacillus idriensis genome.</title>
        <authorList>
            <person name="Konopka E.N."/>
            <person name="Newman J.D."/>
        </authorList>
    </citation>
    <scope>NUCLEOTIDE SEQUENCE [LARGE SCALE GENOMIC DNA]</scope>
    <source>
        <strain evidence="2 3">DSM 19097</strain>
    </source>
</reference>
<evidence type="ECO:0000313" key="3">
    <source>
        <dbReference type="Proteomes" id="UP000441585"/>
    </source>
</evidence>
<dbReference type="InterPro" id="IPR016181">
    <property type="entry name" value="Acyl_CoA_acyltransferase"/>
</dbReference>
<dbReference type="SUPFAM" id="SSF55729">
    <property type="entry name" value="Acyl-CoA N-acyltransferases (Nat)"/>
    <property type="match status" value="1"/>
</dbReference>
<accession>A0A6I2M9C0</accession>
<gene>
    <name evidence="2" type="ORF">GJU41_08255</name>
</gene>
<proteinExistence type="predicted"/>
<dbReference type="PROSITE" id="PS51186">
    <property type="entry name" value="GNAT"/>
    <property type="match status" value="1"/>
</dbReference>
<dbReference type="RefSeq" id="WP_154318271.1">
    <property type="nucleotide sequence ID" value="NZ_CAJFZX010000006.1"/>
</dbReference>
<dbReference type="InterPro" id="IPR000182">
    <property type="entry name" value="GNAT_dom"/>
</dbReference>
<dbReference type="Proteomes" id="UP000441585">
    <property type="component" value="Unassembled WGS sequence"/>
</dbReference>
<organism evidence="2 3">
    <name type="scientific">Metabacillus idriensis</name>
    <dbReference type="NCBI Taxonomy" id="324768"/>
    <lineage>
        <taxon>Bacteria</taxon>
        <taxon>Bacillati</taxon>
        <taxon>Bacillota</taxon>
        <taxon>Bacilli</taxon>
        <taxon>Bacillales</taxon>
        <taxon>Bacillaceae</taxon>
        <taxon>Metabacillus</taxon>
    </lineage>
</organism>
<dbReference type="Gene3D" id="3.40.630.30">
    <property type="match status" value="1"/>
</dbReference>
<dbReference type="AlphaFoldDB" id="A0A6I2M9C0"/>
<evidence type="ECO:0000259" key="1">
    <source>
        <dbReference type="PROSITE" id="PS51186"/>
    </source>
</evidence>
<comment type="caution">
    <text evidence="2">The sequence shown here is derived from an EMBL/GenBank/DDBJ whole genome shotgun (WGS) entry which is preliminary data.</text>
</comment>